<proteinExistence type="predicted"/>
<sequence length="66" mass="7822">MFLLLSLNWMKFTRGLLERLTLRGAILNYCARLQWQKLNLVAQCHRILYVTCMVSKVGWRVFLCST</sequence>
<organism evidence="1">
    <name type="scientific">Arundo donax</name>
    <name type="common">Giant reed</name>
    <name type="synonym">Donax arundinaceus</name>
    <dbReference type="NCBI Taxonomy" id="35708"/>
    <lineage>
        <taxon>Eukaryota</taxon>
        <taxon>Viridiplantae</taxon>
        <taxon>Streptophyta</taxon>
        <taxon>Embryophyta</taxon>
        <taxon>Tracheophyta</taxon>
        <taxon>Spermatophyta</taxon>
        <taxon>Magnoliopsida</taxon>
        <taxon>Liliopsida</taxon>
        <taxon>Poales</taxon>
        <taxon>Poaceae</taxon>
        <taxon>PACMAD clade</taxon>
        <taxon>Arundinoideae</taxon>
        <taxon>Arundineae</taxon>
        <taxon>Arundo</taxon>
    </lineage>
</organism>
<reference evidence="1" key="1">
    <citation type="submission" date="2014-09" db="EMBL/GenBank/DDBJ databases">
        <authorList>
            <person name="Magalhaes I.L.F."/>
            <person name="Oliveira U."/>
            <person name="Santos F.R."/>
            <person name="Vidigal T.H.D.A."/>
            <person name="Brescovit A.D."/>
            <person name="Santos A.J."/>
        </authorList>
    </citation>
    <scope>NUCLEOTIDE SEQUENCE</scope>
    <source>
        <tissue evidence="1">Shoot tissue taken approximately 20 cm above the soil surface</tissue>
    </source>
</reference>
<reference evidence="1" key="2">
    <citation type="journal article" date="2015" name="Data Brief">
        <title>Shoot transcriptome of the giant reed, Arundo donax.</title>
        <authorList>
            <person name="Barrero R.A."/>
            <person name="Guerrero F.D."/>
            <person name="Moolhuijzen P."/>
            <person name="Goolsby J.A."/>
            <person name="Tidwell J."/>
            <person name="Bellgard S.E."/>
            <person name="Bellgard M.I."/>
        </authorList>
    </citation>
    <scope>NUCLEOTIDE SEQUENCE</scope>
    <source>
        <tissue evidence="1">Shoot tissue taken approximately 20 cm above the soil surface</tissue>
    </source>
</reference>
<dbReference type="AlphaFoldDB" id="A0A0A9E6F2"/>
<dbReference type="EMBL" id="GBRH01201516">
    <property type="protein sequence ID" value="JAD96379.1"/>
    <property type="molecule type" value="Transcribed_RNA"/>
</dbReference>
<name>A0A0A9E6F2_ARUDO</name>
<accession>A0A0A9E6F2</accession>
<evidence type="ECO:0000313" key="1">
    <source>
        <dbReference type="EMBL" id="JAD96379.1"/>
    </source>
</evidence>
<protein>
    <submittedName>
        <fullName evidence="1">Uncharacterized protein</fullName>
    </submittedName>
</protein>